<name>A0ABD3H9S8_9MARC</name>
<proteinExistence type="predicted"/>
<evidence type="ECO:0000313" key="2">
    <source>
        <dbReference type="EMBL" id="KAL3686846.1"/>
    </source>
</evidence>
<keyword evidence="3" id="KW-1185">Reference proteome</keyword>
<dbReference type="AlphaFoldDB" id="A0ABD3H9S8"/>
<organism evidence="2 3">
    <name type="scientific">Riccia sorocarpa</name>
    <dbReference type="NCBI Taxonomy" id="122646"/>
    <lineage>
        <taxon>Eukaryota</taxon>
        <taxon>Viridiplantae</taxon>
        <taxon>Streptophyta</taxon>
        <taxon>Embryophyta</taxon>
        <taxon>Marchantiophyta</taxon>
        <taxon>Marchantiopsida</taxon>
        <taxon>Marchantiidae</taxon>
        <taxon>Marchantiales</taxon>
        <taxon>Ricciaceae</taxon>
        <taxon>Riccia</taxon>
    </lineage>
</organism>
<evidence type="ECO:0000313" key="3">
    <source>
        <dbReference type="Proteomes" id="UP001633002"/>
    </source>
</evidence>
<dbReference type="Proteomes" id="UP001633002">
    <property type="component" value="Unassembled WGS sequence"/>
</dbReference>
<protein>
    <submittedName>
        <fullName evidence="2">Uncharacterized protein</fullName>
    </submittedName>
</protein>
<feature type="region of interest" description="Disordered" evidence="1">
    <location>
        <begin position="1"/>
        <end position="56"/>
    </location>
</feature>
<dbReference type="EMBL" id="JBJQOH010000004">
    <property type="protein sequence ID" value="KAL3686846.1"/>
    <property type="molecule type" value="Genomic_DNA"/>
</dbReference>
<evidence type="ECO:0000256" key="1">
    <source>
        <dbReference type="SAM" id="MobiDB-lite"/>
    </source>
</evidence>
<comment type="caution">
    <text evidence="2">The sequence shown here is derived from an EMBL/GenBank/DDBJ whole genome shotgun (WGS) entry which is preliminary data.</text>
</comment>
<reference evidence="2 3" key="1">
    <citation type="submission" date="2024-09" db="EMBL/GenBank/DDBJ databases">
        <title>Chromosome-scale assembly of Riccia sorocarpa.</title>
        <authorList>
            <person name="Paukszto L."/>
        </authorList>
    </citation>
    <scope>NUCLEOTIDE SEQUENCE [LARGE SCALE GENOMIC DNA]</scope>
    <source>
        <strain evidence="2">LP-2024</strain>
        <tissue evidence="2">Aerial parts of the thallus</tissue>
    </source>
</reference>
<sequence>MDRVEGDEPDSENDGGANGDGDSSVNPESNVDDSDEPTGKEEVYNGKRKRGVGDNTRFLVDGMRGTMKELGDVMSKLESERLGIEKQLEQDHLDHHSRNCDKFCDVLKMVAGAMDRMSTGPEV</sequence>
<accession>A0ABD3H9S8</accession>
<gene>
    <name evidence="2" type="ORF">R1sor_013155</name>
</gene>